<dbReference type="InterPro" id="IPR036108">
    <property type="entry name" value="4pyrrol_syn_uPrphyn_synt_sf"/>
</dbReference>
<dbReference type="SUPFAM" id="SSF69618">
    <property type="entry name" value="HemD-like"/>
    <property type="match status" value="1"/>
</dbReference>
<dbReference type="Gene3D" id="3.40.50.10090">
    <property type="match status" value="2"/>
</dbReference>
<dbReference type="GO" id="GO:0005829">
    <property type="term" value="C:cytosol"/>
    <property type="evidence" value="ECO:0007669"/>
    <property type="project" value="TreeGrafter"/>
</dbReference>
<sequence>MEILFTKLTERKKISEVLNGNCRFDFVEVISAKHLKVEPFDMKSKSLIFTSVNGVESFFANGFKPKADFTKEKFNKIYAVGKKTKKELRKHGYETFKVKKHAQELAEFITANSAGEKFLHFCGNLALDVLDTTLPLQNIWYKKVVVYNTILLYPKVEKPFDAVVFFSPSGVRSFVEKNSLEGKKIFSIGYTTEKEIRKHTDSQIFTSTESNIDDLLSLIKKECCGKKAAK</sequence>
<keyword evidence="3" id="KW-1185">Reference proteome</keyword>
<evidence type="ECO:0000313" key="2">
    <source>
        <dbReference type="EMBL" id="SHI40020.1"/>
    </source>
</evidence>
<dbReference type="PANTHER" id="PTHR12390">
    <property type="entry name" value="UROPORPHYRINOGEN III SYNTHASE"/>
    <property type="match status" value="1"/>
</dbReference>
<dbReference type="EMBL" id="FQYI01000001">
    <property type="protein sequence ID" value="SHI40020.1"/>
    <property type="molecule type" value="Genomic_DNA"/>
</dbReference>
<accession>A0A1M6AU88</accession>
<evidence type="ECO:0000313" key="3">
    <source>
        <dbReference type="Proteomes" id="UP000184335"/>
    </source>
</evidence>
<dbReference type="CDD" id="cd06578">
    <property type="entry name" value="HemD"/>
    <property type="match status" value="1"/>
</dbReference>
<feature type="domain" description="Tetrapyrrole biosynthesis uroporphyrinogen III synthase" evidence="1">
    <location>
        <begin position="43"/>
        <end position="216"/>
    </location>
</feature>
<proteinExistence type="predicted"/>
<reference evidence="2 3" key="1">
    <citation type="submission" date="2016-11" db="EMBL/GenBank/DDBJ databases">
        <authorList>
            <person name="Jaros S."/>
            <person name="Januszkiewicz K."/>
            <person name="Wedrychowicz H."/>
        </authorList>
    </citation>
    <scope>NUCLEOTIDE SEQUENCE [LARGE SCALE GENOMIC DNA]</scope>
    <source>
        <strain evidence="2 3">DSM 25479</strain>
    </source>
</reference>
<dbReference type="InterPro" id="IPR003754">
    <property type="entry name" value="4pyrrol_synth_uPrphyn_synth"/>
</dbReference>
<protein>
    <submittedName>
        <fullName evidence="2">Uroporphyrinogen-III synthase</fullName>
    </submittedName>
</protein>
<evidence type="ECO:0000259" key="1">
    <source>
        <dbReference type="Pfam" id="PF02602"/>
    </source>
</evidence>
<dbReference type="GO" id="GO:0004852">
    <property type="term" value="F:uroporphyrinogen-III synthase activity"/>
    <property type="evidence" value="ECO:0007669"/>
    <property type="project" value="InterPro"/>
</dbReference>
<dbReference type="GO" id="GO:0006780">
    <property type="term" value="P:uroporphyrinogen III biosynthetic process"/>
    <property type="evidence" value="ECO:0007669"/>
    <property type="project" value="InterPro"/>
</dbReference>
<dbReference type="Proteomes" id="UP000184335">
    <property type="component" value="Unassembled WGS sequence"/>
</dbReference>
<organism evidence="2 3">
    <name type="scientific">Cruoricaptor ignavus</name>
    <dbReference type="NCBI Taxonomy" id="1118202"/>
    <lineage>
        <taxon>Bacteria</taxon>
        <taxon>Pseudomonadati</taxon>
        <taxon>Bacteroidota</taxon>
        <taxon>Flavobacteriia</taxon>
        <taxon>Flavobacteriales</taxon>
        <taxon>Weeksellaceae</taxon>
        <taxon>Cruoricaptor</taxon>
    </lineage>
</organism>
<dbReference type="RefSeq" id="WP_073177826.1">
    <property type="nucleotide sequence ID" value="NZ_FQYI01000001.1"/>
</dbReference>
<name>A0A1M6AU88_9FLAO</name>
<dbReference type="STRING" id="1118202.SAMN05443429_101419"/>
<dbReference type="InterPro" id="IPR039793">
    <property type="entry name" value="UROS/Hem4"/>
</dbReference>
<dbReference type="AlphaFoldDB" id="A0A1M6AU88"/>
<dbReference type="Pfam" id="PF02602">
    <property type="entry name" value="HEM4"/>
    <property type="match status" value="1"/>
</dbReference>
<gene>
    <name evidence="2" type="ORF">SAMN05443429_101419</name>
</gene>
<dbReference type="PANTHER" id="PTHR12390:SF0">
    <property type="entry name" value="UROPORPHYRINOGEN-III SYNTHASE"/>
    <property type="match status" value="1"/>
</dbReference>